<dbReference type="Gene3D" id="3.40.50.2300">
    <property type="match status" value="2"/>
</dbReference>
<dbReference type="Proteomes" id="UP001597045">
    <property type="component" value="Unassembled WGS sequence"/>
</dbReference>
<accession>A0ABW3MLK4</accession>
<evidence type="ECO:0000256" key="3">
    <source>
        <dbReference type="ARBA" id="ARBA00023163"/>
    </source>
</evidence>
<dbReference type="SUPFAM" id="SSF53822">
    <property type="entry name" value="Periplasmic binding protein-like I"/>
    <property type="match status" value="1"/>
</dbReference>
<evidence type="ECO:0000313" key="6">
    <source>
        <dbReference type="EMBL" id="MFD1050139.1"/>
    </source>
</evidence>
<dbReference type="PANTHER" id="PTHR30146:SF109">
    <property type="entry name" value="HTH-TYPE TRANSCRIPTIONAL REGULATOR GALS"/>
    <property type="match status" value="1"/>
</dbReference>
<proteinExistence type="predicted"/>
<sequence length="77" mass="8437">VPEDLALTGFDDSDISRSTTPPLTTVRQPLEEMGRLAVSLLVRLMERHTVDTLHIELATHLVIRGSTGYAPGDSRLP</sequence>
<name>A0ABW3MLK4_9PSEU</name>
<protein>
    <submittedName>
        <fullName evidence="6">Substrate-binding domain-containing protein</fullName>
    </submittedName>
</protein>
<evidence type="ECO:0000256" key="1">
    <source>
        <dbReference type="ARBA" id="ARBA00023015"/>
    </source>
</evidence>
<keyword evidence="1" id="KW-0805">Transcription regulation</keyword>
<comment type="caution">
    <text evidence="6">The sequence shown here is derived from an EMBL/GenBank/DDBJ whole genome shotgun (WGS) entry which is preliminary data.</text>
</comment>
<dbReference type="InterPro" id="IPR046335">
    <property type="entry name" value="LacI/GalR-like_sensor"/>
</dbReference>
<keyword evidence="2" id="KW-0238">DNA-binding</keyword>
<dbReference type="Pfam" id="PF13377">
    <property type="entry name" value="Peripla_BP_3"/>
    <property type="match status" value="1"/>
</dbReference>
<evidence type="ECO:0000313" key="7">
    <source>
        <dbReference type="Proteomes" id="UP001597045"/>
    </source>
</evidence>
<evidence type="ECO:0000256" key="2">
    <source>
        <dbReference type="ARBA" id="ARBA00023125"/>
    </source>
</evidence>
<evidence type="ECO:0000259" key="5">
    <source>
        <dbReference type="Pfam" id="PF13377"/>
    </source>
</evidence>
<reference evidence="7" key="1">
    <citation type="journal article" date="2019" name="Int. J. Syst. Evol. Microbiol.">
        <title>The Global Catalogue of Microorganisms (GCM) 10K type strain sequencing project: providing services to taxonomists for standard genome sequencing and annotation.</title>
        <authorList>
            <consortium name="The Broad Institute Genomics Platform"/>
            <consortium name="The Broad Institute Genome Sequencing Center for Infectious Disease"/>
            <person name="Wu L."/>
            <person name="Ma J."/>
        </authorList>
    </citation>
    <scope>NUCLEOTIDE SEQUENCE [LARGE SCALE GENOMIC DNA]</scope>
    <source>
        <strain evidence="7">JCM 31486</strain>
    </source>
</reference>
<organism evidence="6 7">
    <name type="scientific">Kibdelosporangium lantanae</name>
    <dbReference type="NCBI Taxonomy" id="1497396"/>
    <lineage>
        <taxon>Bacteria</taxon>
        <taxon>Bacillati</taxon>
        <taxon>Actinomycetota</taxon>
        <taxon>Actinomycetes</taxon>
        <taxon>Pseudonocardiales</taxon>
        <taxon>Pseudonocardiaceae</taxon>
        <taxon>Kibdelosporangium</taxon>
    </lineage>
</organism>
<feature type="domain" description="Transcriptional regulator LacI/GalR-like sensor" evidence="5">
    <location>
        <begin position="1"/>
        <end position="67"/>
    </location>
</feature>
<keyword evidence="7" id="KW-1185">Reference proteome</keyword>
<dbReference type="InterPro" id="IPR028082">
    <property type="entry name" value="Peripla_BP_I"/>
</dbReference>
<gene>
    <name evidence="6" type="ORF">ACFQ1S_33765</name>
</gene>
<feature type="region of interest" description="Disordered" evidence="4">
    <location>
        <begin position="1"/>
        <end position="23"/>
    </location>
</feature>
<dbReference type="EMBL" id="JBHTIS010002638">
    <property type="protein sequence ID" value="MFD1050139.1"/>
    <property type="molecule type" value="Genomic_DNA"/>
</dbReference>
<keyword evidence="3" id="KW-0804">Transcription</keyword>
<evidence type="ECO:0000256" key="4">
    <source>
        <dbReference type="SAM" id="MobiDB-lite"/>
    </source>
</evidence>
<dbReference type="PANTHER" id="PTHR30146">
    <property type="entry name" value="LACI-RELATED TRANSCRIPTIONAL REPRESSOR"/>
    <property type="match status" value="1"/>
</dbReference>
<feature type="non-terminal residue" evidence="6">
    <location>
        <position position="1"/>
    </location>
</feature>